<protein>
    <submittedName>
        <fullName evidence="2">Uncharacterized protein LOC115214377</fullName>
    </submittedName>
</protein>
<dbReference type="KEGG" id="osn:115214377"/>
<sequence>MKHPVKVSTFNARTLKSMFQMSELAASVINFDINILCVQEHCLFHEDHDLEHHELDKNWTFVSVSPWINFINSTIGGVGLLLSPHALNSVEKITSRIMVANFNGNPSTTVTWCYSSINVNDEEGVINVYNDRLLYDLYQNTTSSLLADI</sequence>
<evidence type="ECO:0000313" key="2">
    <source>
        <dbReference type="RefSeq" id="XP_029639432.1"/>
    </source>
</evidence>
<dbReference type="InterPro" id="IPR036691">
    <property type="entry name" value="Endo/exonu/phosph_ase_sf"/>
</dbReference>
<gene>
    <name evidence="2" type="primary">LOC115214377</name>
</gene>
<evidence type="ECO:0000313" key="1">
    <source>
        <dbReference type="Proteomes" id="UP000515154"/>
    </source>
</evidence>
<dbReference type="SUPFAM" id="SSF56219">
    <property type="entry name" value="DNase I-like"/>
    <property type="match status" value="1"/>
</dbReference>
<organism evidence="1 2">
    <name type="scientific">Octopus sinensis</name>
    <name type="common">East Asian common octopus</name>
    <dbReference type="NCBI Taxonomy" id="2607531"/>
    <lineage>
        <taxon>Eukaryota</taxon>
        <taxon>Metazoa</taxon>
        <taxon>Spiralia</taxon>
        <taxon>Lophotrochozoa</taxon>
        <taxon>Mollusca</taxon>
        <taxon>Cephalopoda</taxon>
        <taxon>Coleoidea</taxon>
        <taxon>Octopodiformes</taxon>
        <taxon>Octopoda</taxon>
        <taxon>Incirrata</taxon>
        <taxon>Octopodidae</taxon>
        <taxon>Octopus</taxon>
    </lineage>
</organism>
<accession>A0A6P7SLY4</accession>
<dbReference type="Proteomes" id="UP000515154">
    <property type="component" value="Linkage group LG7"/>
</dbReference>
<dbReference type="Gene3D" id="3.60.10.10">
    <property type="entry name" value="Endonuclease/exonuclease/phosphatase"/>
    <property type="match status" value="1"/>
</dbReference>
<reference evidence="2" key="1">
    <citation type="submission" date="2025-08" db="UniProtKB">
        <authorList>
            <consortium name="RefSeq"/>
        </authorList>
    </citation>
    <scope>IDENTIFICATION</scope>
</reference>
<keyword evidence="1" id="KW-1185">Reference proteome</keyword>
<name>A0A6P7SLY4_9MOLL</name>
<dbReference type="AlphaFoldDB" id="A0A6P7SLY4"/>
<proteinExistence type="predicted"/>
<dbReference type="RefSeq" id="XP_029639432.1">
    <property type="nucleotide sequence ID" value="XM_029783572.1"/>
</dbReference>